<organism evidence="2 3">
    <name type="scientific">Fistulina hepatica ATCC 64428</name>
    <dbReference type="NCBI Taxonomy" id="1128425"/>
    <lineage>
        <taxon>Eukaryota</taxon>
        <taxon>Fungi</taxon>
        <taxon>Dikarya</taxon>
        <taxon>Basidiomycota</taxon>
        <taxon>Agaricomycotina</taxon>
        <taxon>Agaricomycetes</taxon>
        <taxon>Agaricomycetidae</taxon>
        <taxon>Agaricales</taxon>
        <taxon>Fistulinaceae</taxon>
        <taxon>Fistulina</taxon>
    </lineage>
</organism>
<evidence type="ECO:0000259" key="1">
    <source>
        <dbReference type="PROSITE" id="PS50822"/>
    </source>
</evidence>
<dbReference type="InterPro" id="IPR012337">
    <property type="entry name" value="RNaseH-like_sf"/>
</dbReference>
<accession>A0A0D7A570</accession>
<evidence type="ECO:0000313" key="3">
    <source>
        <dbReference type="Proteomes" id="UP000054144"/>
    </source>
</evidence>
<sequence>GADVGHAGASELRPSIASVVWSRDQNLSKYSSTLQVQTPRAENISRFQEMVQTAIAKFIKTNSTSPQQLCVPRRIFFYRDGIADSQQNNIALPEIAAIRGMSWLSSLCHELKVVVLIIVAAIADIWGDSTGMSSLRKNMPRLTVPKPKLTYIVVGKR</sequence>
<dbReference type="OrthoDB" id="10252740at2759"/>
<dbReference type="GO" id="GO:0003676">
    <property type="term" value="F:nucleic acid binding"/>
    <property type="evidence" value="ECO:0007669"/>
    <property type="project" value="InterPro"/>
</dbReference>
<reference evidence="2 3" key="1">
    <citation type="journal article" date="2015" name="Fungal Genet. Biol.">
        <title>Evolution of novel wood decay mechanisms in Agaricales revealed by the genome sequences of Fistulina hepatica and Cylindrobasidium torrendii.</title>
        <authorList>
            <person name="Floudas D."/>
            <person name="Held B.W."/>
            <person name="Riley R."/>
            <person name="Nagy L.G."/>
            <person name="Koehler G."/>
            <person name="Ransdell A.S."/>
            <person name="Younus H."/>
            <person name="Chow J."/>
            <person name="Chiniquy J."/>
            <person name="Lipzen A."/>
            <person name="Tritt A."/>
            <person name="Sun H."/>
            <person name="Haridas S."/>
            <person name="LaButti K."/>
            <person name="Ohm R.A."/>
            <person name="Kues U."/>
            <person name="Blanchette R.A."/>
            <person name="Grigoriev I.V."/>
            <person name="Minto R.E."/>
            <person name="Hibbett D.S."/>
        </authorList>
    </citation>
    <scope>NUCLEOTIDE SEQUENCE [LARGE SCALE GENOMIC DNA]</scope>
    <source>
        <strain evidence="2 3">ATCC 64428</strain>
    </source>
</reference>
<dbReference type="PROSITE" id="PS50822">
    <property type="entry name" value="PIWI"/>
    <property type="match status" value="1"/>
</dbReference>
<dbReference type="PANTHER" id="PTHR22891">
    <property type="entry name" value="EUKARYOTIC TRANSLATION INITIATION FACTOR 2C"/>
    <property type="match status" value="1"/>
</dbReference>
<feature type="non-terminal residue" evidence="2">
    <location>
        <position position="1"/>
    </location>
</feature>
<dbReference type="AlphaFoldDB" id="A0A0D7A570"/>
<dbReference type="InterPro" id="IPR003165">
    <property type="entry name" value="Piwi"/>
</dbReference>
<gene>
    <name evidence="2" type="ORF">FISHEDRAFT_49081</name>
</gene>
<name>A0A0D7A570_9AGAR</name>
<dbReference type="Gene3D" id="3.30.420.10">
    <property type="entry name" value="Ribonuclease H-like superfamily/Ribonuclease H"/>
    <property type="match status" value="1"/>
</dbReference>
<dbReference type="SUPFAM" id="SSF53098">
    <property type="entry name" value="Ribonuclease H-like"/>
    <property type="match status" value="1"/>
</dbReference>
<feature type="domain" description="Piwi" evidence="1">
    <location>
        <begin position="1"/>
        <end position="157"/>
    </location>
</feature>
<dbReference type="InterPro" id="IPR036397">
    <property type="entry name" value="RNaseH_sf"/>
</dbReference>
<evidence type="ECO:0000313" key="2">
    <source>
        <dbReference type="EMBL" id="KIY45529.1"/>
    </source>
</evidence>
<dbReference type="EMBL" id="KN882047">
    <property type="protein sequence ID" value="KIY45529.1"/>
    <property type="molecule type" value="Genomic_DNA"/>
</dbReference>
<protein>
    <recommendedName>
        <fullName evidence="1">Piwi domain-containing protein</fullName>
    </recommendedName>
</protein>
<keyword evidence="3" id="KW-1185">Reference proteome</keyword>
<dbReference type="Pfam" id="PF02171">
    <property type="entry name" value="Piwi"/>
    <property type="match status" value="1"/>
</dbReference>
<proteinExistence type="predicted"/>
<dbReference type="Proteomes" id="UP000054144">
    <property type="component" value="Unassembled WGS sequence"/>
</dbReference>